<comment type="caution">
    <text evidence="2">The sequence shown here is derived from an EMBL/GenBank/DDBJ whole genome shotgun (WGS) entry which is preliminary data.</text>
</comment>
<keyword evidence="1" id="KW-0812">Transmembrane</keyword>
<dbReference type="Proteomes" id="UP000295164">
    <property type="component" value="Unassembled WGS sequence"/>
</dbReference>
<protein>
    <submittedName>
        <fullName evidence="2">Uncharacterized protein</fullName>
    </submittedName>
</protein>
<name>A0A4R4E3J7_9BACT</name>
<evidence type="ECO:0000313" key="2">
    <source>
        <dbReference type="EMBL" id="TCZ70590.1"/>
    </source>
</evidence>
<dbReference type="RefSeq" id="WP_131852159.1">
    <property type="nucleotide sequence ID" value="NZ_SKFH01000015.1"/>
</dbReference>
<keyword evidence="1" id="KW-1133">Transmembrane helix</keyword>
<gene>
    <name evidence="2" type="ORF">E0486_10650</name>
</gene>
<keyword evidence="3" id="KW-1185">Reference proteome</keyword>
<feature type="transmembrane region" description="Helical" evidence="1">
    <location>
        <begin position="33"/>
        <end position="54"/>
    </location>
</feature>
<evidence type="ECO:0000256" key="1">
    <source>
        <dbReference type="SAM" id="Phobius"/>
    </source>
</evidence>
<evidence type="ECO:0000313" key="3">
    <source>
        <dbReference type="Proteomes" id="UP000295164"/>
    </source>
</evidence>
<dbReference type="AlphaFoldDB" id="A0A4R4E3J7"/>
<proteinExistence type="predicted"/>
<accession>A0A4R4E3J7</accession>
<reference evidence="2 3" key="1">
    <citation type="submission" date="2019-03" db="EMBL/GenBank/DDBJ databases">
        <authorList>
            <person name="Kim M.K.M."/>
        </authorList>
    </citation>
    <scope>NUCLEOTIDE SEQUENCE [LARGE SCALE GENOMIC DNA]</scope>
    <source>
        <strain evidence="2 3">17J68-15</strain>
    </source>
</reference>
<feature type="transmembrane region" description="Helical" evidence="1">
    <location>
        <begin position="7"/>
        <end position="27"/>
    </location>
</feature>
<dbReference type="OrthoDB" id="5196985at2"/>
<sequence>MERLFDLRFVIGAFFTVSGILLLIYGFSEGAGINKACGGVFLVFGLLMVALTYLRPLRDANTEAAADQILH</sequence>
<dbReference type="EMBL" id="SKFH01000015">
    <property type="protein sequence ID" value="TCZ70590.1"/>
    <property type="molecule type" value="Genomic_DNA"/>
</dbReference>
<keyword evidence="1" id="KW-0472">Membrane</keyword>
<organism evidence="2 3">
    <name type="scientific">Flaviaesturariibacter aridisoli</name>
    <dbReference type="NCBI Taxonomy" id="2545761"/>
    <lineage>
        <taxon>Bacteria</taxon>
        <taxon>Pseudomonadati</taxon>
        <taxon>Bacteroidota</taxon>
        <taxon>Chitinophagia</taxon>
        <taxon>Chitinophagales</taxon>
        <taxon>Chitinophagaceae</taxon>
        <taxon>Flaviaestuariibacter</taxon>
    </lineage>
</organism>